<dbReference type="EMBL" id="CP074405">
    <property type="protein sequence ID" value="QVI61560.1"/>
    <property type="molecule type" value="Genomic_DNA"/>
</dbReference>
<organism evidence="1 2">
    <name type="scientific">Cellulomonas wangleii</name>
    <dbReference type="NCBI Taxonomy" id="2816956"/>
    <lineage>
        <taxon>Bacteria</taxon>
        <taxon>Bacillati</taxon>
        <taxon>Actinomycetota</taxon>
        <taxon>Actinomycetes</taxon>
        <taxon>Micrococcales</taxon>
        <taxon>Cellulomonadaceae</taxon>
        <taxon>Cellulomonas</taxon>
    </lineage>
</organism>
<dbReference type="PROSITE" id="PS51257">
    <property type="entry name" value="PROKAR_LIPOPROTEIN"/>
    <property type="match status" value="1"/>
</dbReference>
<sequence length="162" mass="17003">MSGRLRTIALAVVLSLAGTTGGCAPGRDREGEARDAALDRVRYLRSLLGELLEDAGPLPDEEFEAFVTTEVGDRFEGSLDPTGFHDGRATWRGAALGSVAGPLKSQVAAAACFDVEIERGTATVTFDDAPCSEQVRRTLGVTGNEDNVVGVDLLPTVDDPTP</sequence>
<dbReference type="Proteomes" id="UP000677804">
    <property type="component" value="Chromosome"/>
</dbReference>
<accession>A0ABX8D279</accession>
<evidence type="ECO:0000313" key="2">
    <source>
        <dbReference type="Proteomes" id="UP000677804"/>
    </source>
</evidence>
<gene>
    <name evidence="1" type="ORF">KG103_13940</name>
</gene>
<evidence type="ECO:0000313" key="1">
    <source>
        <dbReference type="EMBL" id="QVI61560.1"/>
    </source>
</evidence>
<protein>
    <recommendedName>
        <fullName evidence="3">Lipoprotein</fullName>
    </recommendedName>
</protein>
<name>A0ABX8D279_9CELL</name>
<dbReference type="RefSeq" id="WP_207339138.1">
    <property type="nucleotide sequence ID" value="NZ_CP074405.1"/>
</dbReference>
<proteinExistence type="predicted"/>
<keyword evidence="2" id="KW-1185">Reference proteome</keyword>
<reference evidence="1 2" key="1">
    <citation type="submission" date="2021-05" db="EMBL/GenBank/DDBJ databases">
        <title>Novel species in genus Cellulomonas.</title>
        <authorList>
            <person name="Zhang G."/>
        </authorList>
    </citation>
    <scope>NUCLEOTIDE SEQUENCE [LARGE SCALE GENOMIC DNA]</scope>
    <source>
        <strain evidence="2">zg-ZUI222</strain>
    </source>
</reference>
<evidence type="ECO:0008006" key="3">
    <source>
        <dbReference type="Google" id="ProtNLM"/>
    </source>
</evidence>